<comment type="catalytic activity">
    <reaction evidence="10">
        <text>L-threonyl-[protein] + ATP = O-phospho-L-threonyl-[protein] + ADP + H(+)</text>
        <dbReference type="Rhea" id="RHEA:46608"/>
        <dbReference type="Rhea" id="RHEA-COMP:11060"/>
        <dbReference type="Rhea" id="RHEA-COMP:11605"/>
        <dbReference type="ChEBI" id="CHEBI:15378"/>
        <dbReference type="ChEBI" id="CHEBI:30013"/>
        <dbReference type="ChEBI" id="CHEBI:30616"/>
        <dbReference type="ChEBI" id="CHEBI:61977"/>
        <dbReference type="ChEBI" id="CHEBI:456216"/>
        <dbReference type="EC" id="2.7.11.1"/>
    </reaction>
</comment>
<evidence type="ECO:0000256" key="9">
    <source>
        <dbReference type="ARBA" id="ARBA00022842"/>
    </source>
</evidence>
<evidence type="ECO:0000256" key="3">
    <source>
        <dbReference type="ARBA" id="ARBA00022527"/>
    </source>
</evidence>
<dbReference type="InterPro" id="IPR000687">
    <property type="entry name" value="RIO_kinase"/>
</dbReference>
<dbReference type="InterPro" id="IPR018935">
    <property type="entry name" value="RIO_kinase_CS"/>
</dbReference>
<feature type="compositionally biased region" description="Low complexity" evidence="12">
    <location>
        <begin position="383"/>
        <end position="400"/>
    </location>
</feature>
<keyword evidence="3" id="KW-0723">Serine/threonine-protein kinase</keyword>
<keyword evidence="15" id="KW-1185">Reference proteome</keyword>
<feature type="region of interest" description="Disordered" evidence="12">
    <location>
        <begin position="160"/>
        <end position="196"/>
    </location>
</feature>
<dbReference type="GO" id="GO:0046872">
    <property type="term" value="F:metal ion binding"/>
    <property type="evidence" value="ECO:0007669"/>
    <property type="project" value="UniProtKB-KW"/>
</dbReference>
<dbReference type="EC" id="2.7.11.1" evidence="2"/>
<evidence type="ECO:0000256" key="7">
    <source>
        <dbReference type="ARBA" id="ARBA00022777"/>
    </source>
</evidence>
<feature type="domain" description="RIO kinase" evidence="13">
    <location>
        <begin position="269"/>
        <end position="678"/>
    </location>
</feature>
<feature type="compositionally biased region" description="Basic and acidic residues" evidence="12">
    <location>
        <begin position="139"/>
        <end position="151"/>
    </location>
</feature>
<keyword evidence="7" id="KW-0418">Kinase</keyword>
<feature type="region of interest" description="Disordered" evidence="12">
    <location>
        <begin position="731"/>
        <end position="753"/>
    </location>
</feature>
<feature type="compositionally biased region" description="Acidic residues" evidence="12">
    <location>
        <begin position="434"/>
        <end position="446"/>
    </location>
</feature>
<feature type="compositionally biased region" description="Acidic residues" evidence="12">
    <location>
        <begin position="182"/>
        <end position="193"/>
    </location>
</feature>
<dbReference type="InterPro" id="IPR018934">
    <property type="entry name" value="RIO_dom"/>
</dbReference>
<feature type="region of interest" description="Disordered" evidence="12">
    <location>
        <begin position="86"/>
        <end position="106"/>
    </location>
</feature>
<feature type="compositionally biased region" description="Acidic residues" evidence="12">
    <location>
        <begin position="372"/>
        <end position="382"/>
    </location>
</feature>
<protein>
    <recommendedName>
        <fullName evidence="2">non-specific serine/threonine protein kinase</fullName>
        <ecNumber evidence="2">2.7.11.1</ecNumber>
    </recommendedName>
</protein>
<keyword evidence="5" id="KW-0479">Metal-binding</keyword>
<evidence type="ECO:0000256" key="6">
    <source>
        <dbReference type="ARBA" id="ARBA00022741"/>
    </source>
</evidence>
<dbReference type="AlphaFoldDB" id="A0A5A8C971"/>
<evidence type="ECO:0000256" key="8">
    <source>
        <dbReference type="ARBA" id="ARBA00022840"/>
    </source>
</evidence>
<dbReference type="InterPro" id="IPR051272">
    <property type="entry name" value="RIO-type_Ser/Thr_kinase"/>
</dbReference>
<keyword evidence="8" id="KW-0067">ATP-binding</keyword>
<dbReference type="SUPFAM" id="SSF56112">
    <property type="entry name" value="Protein kinase-like (PK-like)"/>
    <property type="match status" value="1"/>
</dbReference>
<evidence type="ECO:0000256" key="12">
    <source>
        <dbReference type="SAM" id="MobiDB-lite"/>
    </source>
</evidence>
<accession>A0A5A8C971</accession>
<dbReference type="GO" id="GO:0005524">
    <property type="term" value="F:ATP binding"/>
    <property type="evidence" value="ECO:0007669"/>
    <property type="project" value="UniProtKB-KW"/>
</dbReference>
<dbReference type="SMART" id="SM00090">
    <property type="entry name" value="RIO"/>
    <property type="match status" value="1"/>
</dbReference>
<evidence type="ECO:0000256" key="5">
    <source>
        <dbReference type="ARBA" id="ARBA00022723"/>
    </source>
</evidence>
<evidence type="ECO:0000256" key="11">
    <source>
        <dbReference type="ARBA" id="ARBA00048679"/>
    </source>
</evidence>
<gene>
    <name evidence="14" type="ORF">FNF29_05845</name>
</gene>
<dbReference type="Gene3D" id="1.10.510.10">
    <property type="entry name" value="Transferase(Phosphotransferase) domain 1"/>
    <property type="match status" value="1"/>
</dbReference>
<keyword evidence="6" id="KW-0547">Nucleotide-binding</keyword>
<evidence type="ECO:0000313" key="15">
    <source>
        <dbReference type="Proteomes" id="UP000323011"/>
    </source>
</evidence>
<evidence type="ECO:0000256" key="1">
    <source>
        <dbReference type="ARBA" id="ARBA00009196"/>
    </source>
</evidence>
<sequence>MASLADIMSQQLAQQLADADRHAAESAERERSAALAAEQAAIASATASVEAGAADAAEAAGEADSLAEDADTRLARALQAAYDAETGHWPAEVPGSSVPAGTGSSTEDQDLAMAMHLQELEHSGGSASVAAQNAWRTRPAPERKVYSADDWEAARDDAAADAIADAEREREAALASAAQLPDGEEPDEEEEAGEFAATRGTAFKHDKRISGRRNVRQLDRDFTSHTGALADLKGASGRGLELSNRVASDLRRHFARGTVKGMRAHGRLAADHRATRDAVLDQSTRLLLFRLVSMGAVGAVSGVLRTGKEASILHASDWAGADDSPYWKGMTGAARSVVPADTASVGGTTAPDTGRSHAAAHDPSPEHAGREESDEEDGDGEDGAASATGGEAGVGAAAGSAEEVAGADALFDAMADLSERKGPREGAAAAGAGCDDDDDDEDDVGDDVAAASAGEAGAGGETAGVPSAVVTAALAEATARAEREASSPGLPEVAVKVFRTTLNEFSNRFDYMDGDRRYRHARRHRNHNPRKLVKLWSRKEYANLYRIYQAGLPCPQPHLHRENILVMDFLGEDAWPAPQLREAQIRKRSTWRRALDQTVSIMHGLWHCARLVHGDLSEFNLLWHKRRVWVIDVGQAVELTHPDADSFLLRDCENIRGFFARQGVAVPTASEMADLVRADTIPSVFRPRRSFDLPSAPTAGAAAGEEHASAAVGSGDDAVANAFRAMLAAAAPAAASPRTDAVPSAAPSESADA</sequence>
<reference evidence="14 15" key="1">
    <citation type="submission" date="2019-07" db="EMBL/GenBank/DDBJ databases">
        <title>Genomes of Cafeteria roenbergensis.</title>
        <authorList>
            <person name="Fischer M.G."/>
            <person name="Hackl T."/>
            <person name="Roman M."/>
        </authorList>
    </citation>
    <scope>NUCLEOTIDE SEQUENCE [LARGE SCALE GENOMIC DNA]</scope>
    <source>
        <strain evidence="14 15">BVI</strain>
    </source>
</reference>
<feature type="compositionally biased region" description="Basic and acidic residues" evidence="12">
    <location>
        <begin position="359"/>
        <end position="371"/>
    </location>
</feature>
<evidence type="ECO:0000259" key="13">
    <source>
        <dbReference type="SMART" id="SM00090"/>
    </source>
</evidence>
<dbReference type="EMBL" id="VLTN01000041">
    <property type="protein sequence ID" value="KAA0149633.1"/>
    <property type="molecule type" value="Genomic_DNA"/>
</dbReference>
<keyword evidence="9" id="KW-0460">Magnesium</keyword>
<dbReference type="GO" id="GO:0004674">
    <property type="term" value="F:protein serine/threonine kinase activity"/>
    <property type="evidence" value="ECO:0007669"/>
    <property type="project" value="UniProtKB-KW"/>
</dbReference>
<comment type="catalytic activity">
    <reaction evidence="11">
        <text>L-seryl-[protein] + ATP = O-phospho-L-seryl-[protein] + ADP + H(+)</text>
        <dbReference type="Rhea" id="RHEA:17989"/>
        <dbReference type="Rhea" id="RHEA-COMP:9863"/>
        <dbReference type="Rhea" id="RHEA-COMP:11604"/>
        <dbReference type="ChEBI" id="CHEBI:15378"/>
        <dbReference type="ChEBI" id="CHEBI:29999"/>
        <dbReference type="ChEBI" id="CHEBI:30616"/>
        <dbReference type="ChEBI" id="CHEBI:83421"/>
        <dbReference type="ChEBI" id="CHEBI:456216"/>
        <dbReference type="EC" id="2.7.11.1"/>
    </reaction>
</comment>
<dbReference type="Proteomes" id="UP000323011">
    <property type="component" value="Unassembled WGS sequence"/>
</dbReference>
<keyword evidence="4" id="KW-0808">Transferase</keyword>
<organism evidence="14 15">
    <name type="scientific">Cafeteria roenbergensis</name>
    <name type="common">Marine flagellate</name>
    <dbReference type="NCBI Taxonomy" id="33653"/>
    <lineage>
        <taxon>Eukaryota</taxon>
        <taxon>Sar</taxon>
        <taxon>Stramenopiles</taxon>
        <taxon>Bigyra</taxon>
        <taxon>Opalozoa</taxon>
        <taxon>Bicosoecida</taxon>
        <taxon>Cafeteriaceae</taxon>
        <taxon>Cafeteria</taxon>
    </lineage>
</organism>
<dbReference type="PROSITE" id="PS01245">
    <property type="entry name" value="RIO1"/>
    <property type="match status" value="1"/>
</dbReference>
<dbReference type="InterPro" id="IPR011009">
    <property type="entry name" value="Kinase-like_dom_sf"/>
</dbReference>
<proteinExistence type="inferred from homology"/>
<evidence type="ECO:0000256" key="4">
    <source>
        <dbReference type="ARBA" id="ARBA00022679"/>
    </source>
</evidence>
<evidence type="ECO:0000313" key="14">
    <source>
        <dbReference type="EMBL" id="KAA0149633.1"/>
    </source>
</evidence>
<feature type="region of interest" description="Disordered" evidence="12">
    <location>
        <begin position="421"/>
        <end position="446"/>
    </location>
</feature>
<feature type="region of interest" description="Disordered" evidence="12">
    <location>
        <begin position="132"/>
        <end position="151"/>
    </location>
</feature>
<evidence type="ECO:0000256" key="2">
    <source>
        <dbReference type="ARBA" id="ARBA00012513"/>
    </source>
</evidence>
<feature type="region of interest" description="Disordered" evidence="12">
    <location>
        <begin position="338"/>
        <end position="400"/>
    </location>
</feature>
<dbReference type="CDD" id="cd05145">
    <property type="entry name" value="RIO1_like"/>
    <property type="match status" value="1"/>
</dbReference>
<feature type="region of interest" description="Disordered" evidence="12">
    <location>
        <begin position="46"/>
        <end position="67"/>
    </location>
</feature>
<dbReference type="PANTHER" id="PTHR45723">
    <property type="entry name" value="SERINE/THREONINE-PROTEIN KINASE RIO1"/>
    <property type="match status" value="1"/>
</dbReference>
<evidence type="ECO:0000256" key="10">
    <source>
        <dbReference type="ARBA" id="ARBA00047899"/>
    </source>
</evidence>
<dbReference type="Gene3D" id="3.30.200.20">
    <property type="entry name" value="Phosphorylase Kinase, domain 1"/>
    <property type="match status" value="1"/>
</dbReference>
<name>A0A5A8C971_CAFRO</name>
<comment type="caution">
    <text evidence="14">The sequence shown here is derived from an EMBL/GenBank/DDBJ whole genome shotgun (WGS) entry which is preliminary data.</text>
</comment>
<dbReference type="Pfam" id="PF01163">
    <property type="entry name" value="RIO1"/>
    <property type="match status" value="1"/>
</dbReference>
<comment type="similarity">
    <text evidence="1">Belongs to the protein kinase superfamily. RIO-type Ser/Thr kinase family.</text>
</comment>
<feature type="compositionally biased region" description="Low complexity" evidence="12">
    <location>
        <begin position="46"/>
        <end position="64"/>
    </location>
</feature>